<keyword evidence="1" id="KW-1133">Transmembrane helix</keyword>
<gene>
    <name evidence="2" type="ORF">SDRG_04457</name>
</gene>
<dbReference type="GeneID" id="19945184"/>
<evidence type="ECO:0000313" key="3">
    <source>
        <dbReference type="Proteomes" id="UP000030762"/>
    </source>
</evidence>
<dbReference type="EMBL" id="JH767142">
    <property type="protein sequence ID" value="EQC38027.1"/>
    <property type="molecule type" value="Genomic_DNA"/>
</dbReference>
<dbReference type="Proteomes" id="UP000030762">
    <property type="component" value="Unassembled WGS sequence"/>
</dbReference>
<feature type="transmembrane region" description="Helical" evidence="1">
    <location>
        <begin position="168"/>
        <end position="195"/>
    </location>
</feature>
<feature type="transmembrane region" description="Helical" evidence="1">
    <location>
        <begin position="207"/>
        <end position="228"/>
    </location>
</feature>
<organism evidence="2 3">
    <name type="scientific">Saprolegnia diclina (strain VS20)</name>
    <dbReference type="NCBI Taxonomy" id="1156394"/>
    <lineage>
        <taxon>Eukaryota</taxon>
        <taxon>Sar</taxon>
        <taxon>Stramenopiles</taxon>
        <taxon>Oomycota</taxon>
        <taxon>Saprolegniomycetes</taxon>
        <taxon>Saprolegniales</taxon>
        <taxon>Saprolegniaceae</taxon>
        <taxon>Saprolegnia</taxon>
    </lineage>
</organism>
<evidence type="ECO:0000256" key="1">
    <source>
        <dbReference type="SAM" id="Phobius"/>
    </source>
</evidence>
<protein>
    <submittedName>
        <fullName evidence="2">Uncharacterized protein</fullName>
    </submittedName>
</protein>
<name>T0S5R9_SAPDV</name>
<accession>T0S5R9</accession>
<dbReference type="OMA" id="RTAYTWV"/>
<keyword evidence="1" id="KW-0472">Membrane</keyword>
<sequence>MDYKLHIGTAPVVPVSILDARFLTTTKATWSYAANATNQSLVYAKKQLCDAKGGVVATLSRKAFLCAYDTYTVASPYLQVPGTITTSVDYCPSRTAYTWVFDNRGSELELSAAGFSLRPVITLSTPTQETRVVATVGANNTVTIEAGVDAAAVLLLCRIWSFNLNMGWLLIGTEMVPFVLTIAASCTSFSASSYAYSNDGASTSTRASLWLAASIAWFAWTFLMFGAMKCFDAWL</sequence>
<keyword evidence="1" id="KW-0812">Transmembrane</keyword>
<dbReference type="OrthoDB" id="10344862at2759"/>
<dbReference type="InParanoid" id="T0S5R9"/>
<dbReference type="AlphaFoldDB" id="T0S5R9"/>
<proteinExistence type="predicted"/>
<reference evidence="2 3" key="1">
    <citation type="submission" date="2012-04" db="EMBL/GenBank/DDBJ databases">
        <title>The Genome Sequence of Saprolegnia declina VS20.</title>
        <authorList>
            <consortium name="The Broad Institute Genome Sequencing Platform"/>
            <person name="Russ C."/>
            <person name="Nusbaum C."/>
            <person name="Tyler B."/>
            <person name="van West P."/>
            <person name="Dieguez-Uribeondo J."/>
            <person name="de Bruijn I."/>
            <person name="Tripathy S."/>
            <person name="Jiang R."/>
            <person name="Young S.K."/>
            <person name="Zeng Q."/>
            <person name="Gargeya S."/>
            <person name="Fitzgerald M."/>
            <person name="Haas B."/>
            <person name="Abouelleil A."/>
            <person name="Alvarado L."/>
            <person name="Arachchi H.M."/>
            <person name="Berlin A."/>
            <person name="Chapman S.B."/>
            <person name="Goldberg J."/>
            <person name="Griggs A."/>
            <person name="Gujja S."/>
            <person name="Hansen M."/>
            <person name="Howarth C."/>
            <person name="Imamovic A."/>
            <person name="Larimer J."/>
            <person name="McCowen C."/>
            <person name="Montmayeur A."/>
            <person name="Murphy C."/>
            <person name="Neiman D."/>
            <person name="Pearson M."/>
            <person name="Priest M."/>
            <person name="Roberts A."/>
            <person name="Saif S."/>
            <person name="Shea T."/>
            <person name="Sisk P."/>
            <person name="Sykes S."/>
            <person name="Wortman J."/>
            <person name="Nusbaum C."/>
            <person name="Birren B."/>
        </authorList>
    </citation>
    <scope>NUCLEOTIDE SEQUENCE [LARGE SCALE GENOMIC DNA]</scope>
    <source>
        <strain evidence="2 3">VS20</strain>
    </source>
</reference>
<dbReference type="RefSeq" id="XP_008608354.1">
    <property type="nucleotide sequence ID" value="XM_008610132.1"/>
</dbReference>
<evidence type="ECO:0000313" key="2">
    <source>
        <dbReference type="EMBL" id="EQC38027.1"/>
    </source>
</evidence>
<dbReference type="VEuPathDB" id="FungiDB:SDRG_04457"/>
<keyword evidence="3" id="KW-1185">Reference proteome</keyword>